<dbReference type="InterPro" id="IPR038666">
    <property type="entry name" value="SSP1_head-tail_sf"/>
</dbReference>
<gene>
    <name evidence="1" type="ORF">PSAL_005950</name>
</gene>
<organism evidence="1 2">
    <name type="scientific">Pseudooceanicola algae</name>
    <dbReference type="NCBI Taxonomy" id="1537215"/>
    <lineage>
        <taxon>Bacteria</taxon>
        <taxon>Pseudomonadati</taxon>
        <taxon>Pseudomonadota</taxon>
        <taxon>Alphaproteobacteria</taxon>
        <taxon>Rhodobacterales</taxon>
        <taxon>Paracoccaceae</taxon>
        <taxon>Pseudooceanicola</taxon>
    </lineage>
</organism>
<dbReference type="AlphaFoldDB" id="A0A418SDD0"/>
<proteinExistence type="predicted"/>
<name>A0A418SDD0_9RHOB</name>
<accession>A0A418SDD0</accession>
<reference evidence="1 2" key="1">
    <citation type="submission" date="2020-08" db="EMBL/GenBank/DDBJ databases">
        <title>Genome sequence of Rhodobacteraceae bacterium Lw-13e.</title>
        <authorList>
            <person name="Poehlein A."/>
            <person name="Wolter L."/>
            <person name="Daniel R."/>
            <person name="Brinkhoff T."/>
        </authorList>
    </citation>
    <scope>NUCLEOTIDE SEQUENCE [LARGE SCALE GENOMIC DNA]</scope>
    <source>
        <strain evidence="1 2">Lw-13e</strain>
    </source>
</reference>
<dbReference type="Proteomes" id="UP000283786">
    <property type="component" value="Chromosome"/>
</dbReference>
<dbReference type="OrthoDB" id="7998779at2"/>
<evidence type="ECO:0000313" key="2">
    <source>
        <dbReference type="Proteomes" id="UP000283786"/>
    </source>
</evidence>
<dbReference type="KEGG" id="palw:PSAL_005950"/>
<sequence>MGEFRAGSLDRRVQFLRGTLTDNGFNEVLKWTDPATDALGDLVWAERTDVSDQERWRAANVDAVITTRFVVRSSNFSRSITPKDRLVCDGLTFDIVGIKEIGRRDRLEITASAQAD</sequence>
<dbReference type="Pfam" id="PF05521">
    <property type="entry name" value="Phage_HCP"/>
    <property type="match status" value="1"/>
</dbReference>
<dbReference type="InterPro" id="IPR008767">
    <property type="entry name" value="Phage_SPP1_head-tail_adaptor"/>
</dbReference>
<dbReference type="EMBL" id="CP060436">
    <property type="protein sequence ID" value="QPM89379.1"/>
    <property type="molecule type" value="Genomic_DNA"/>
</dbReference>
<dbReference type="Gene3D" id="2.40.10.270">
    <property type="entry name" value="Bacteriophage SPP1 head-tail adaptor protein"/>
    <property type="match status" value="1"/>
</dbReference>
<keyword evidence="2" id="KW-1185">Reference proteome</keyword>
<evidence type="ECO:0000313" key="1">
    <source>
        <dbReference type="EMBL" id="QPM89379.1"/>
    </source>
</evidence>
<protein>
    <submittedName>
        <fullName evidence="1">Uncharacterized protein</fullName>
    </submittedName>
</protein>
<dbReference type="RefSeq" id="WP_119840330.1">
    <property type="nucleotide sequence ID" value="NZ_CP060436.1"/>
</dbReference>